<reference evidence="2" key="1">
    <citation type="journal article" date="2022" name="Nat. Commun.">
        <title>Chromosome evolution and the genetic basis of agronomically important traits in greater yam.</title>
        <authorList>
            <person name="Bredeson J.V."/>
            <person name="Lyons J.B."/>
            <person name="Oniyinde I.O."/>
            <person name="Okereke N.R."/>
            <person name="Kolade O."/>
            <person name="Nnabue I."/>
            <person name="Nwadili C.O."/>
            <person name="Hribova E."/>
            <person name="Parker M."/>
            <person name="Nwogha J."/>
            <person name="Shu S."/>
            <person name="Carlson J."/>
            <person name="Kariba R."/>
            <person name="Muthemba S."/>
            <person name="Knop K."/>
            <person name="Barton G.J."/>
            <person name="Sherwood A.V."/>
            <person name="Lopez-Montes A."/>
            <person name="Asiedu R."/>
            <person name="Jamnadass R."/>
            <person name="Muchugi A."/>
            <person name="Goodstein D."/>
            <person name="Egesi C.N."/>
            <person name="Featherston J."/>
            <person name="Asfaw A."/>
            <person name="Simpson G.G."/>
            <person name="Dolezel J."/>
            <person name="Hendre P.S."/>
            <person name="Van Deynze A."/>
            <person name="Kumar P.L."/>
            <person name="Obidiegwu J.E."/>
            <person name="Bhattacharjee R."/>
            <person name="Rokhsar D.S."/>
        </authorList>
    </citation>
    <scope>NUCLEOTIDE SEQUENCE [LARGE SCALE GENOMIC DNA]</scope>
    <source>
        <strain evidence="2">cv. TDa95/00328</strain>
    </source>
</reference>
<dbReference type="EC" id="6.1.1.14" evidence="1"/>
<accession>A0ACB7WNL3</accession>
<evidence type="ECO:0000313" key="1">
    <source>
        <dbReference type="EMBL" id="KAH7689798.1"/>
    </source>
</evidence>
<gene>
    <name evidence="1" type="ORF">IHE45_02G006900</name>
</gene>
<proteinExistence type="predicted"/>
<keyword evidence="2" id="KW-1185">Reference proteome</keyword>
<comment type="caution">
    <text evidence="1">The sequence shown here is derived from an EMBL/GenBank/DDBJ whole genome shotgun (WGS) entry which is preliminary data.</text>
</comment>
<sequence>MEERKENIVRDSTSLAEGVGGCIVMDDNLLNEVANLVEAPVPVLLKFGESFLELPKDILIMVANGVIDKVVVTKGNEAVLRLDIQKKFSEFRRELSGIHFYEKLGTMLDKVSRIEKTVGKLSTALGLSRTFVRVLEEAAGLAMSDLATSVVTEFTSLAGIMGRHYALMDGYSQQVFESLFEITLPQVVLGCTSKDCLGHC</sequence>
<dbReference type="EMBL" id="CM037012">
    <property type="protein sequence ID" value="KAH7689798.1"/>
    <property type="molecule type" value="Genomic_DNA"/>
</dbReference>
<dbReference type="Proteomes" id="UP000827976">
    <property type="component" value="Chromosome 2"/>
</dbReference>
<name>A0ACB7WNL3_DIOAL</name>
<keyword evidence="1" id="KW-0436">Ligase</keyword>
<evidence type="ECO:0000313" key="2">
    <source>
        <dbReference type="Proteomes" id="UP000827976"/>
    </source>
</evidence>
<protein>
    <submittedName>
        <fullName evidence="1">Glycine-tRNA synthetase heterodimeric protein</fullName>
        <ecNumber evidence="1">6.1.1.14</ecNumber>
    </submittedName>
</protein>
<organism evidence="1 2">
    <name type="scientific">Dioscorea alata</name>
    <name type="common">Purple yam</name>
    <dbReference type="NCBI Taxonomy" id="55571"/>
    <lineage>
        <taxon>Eukaryota</taxon>
        <taxon>Viridiplantae</taxon>
        <taxon>Streptophyta</taxon>
        <taxon>Embryophyta</taxon>
        <taxon>Tracheophyta</taxon>
        <taxon>Spermatophyta</taxon>
        <taxon>Magnoliopsida</taxon>
        <taxon>Liliopsida</taxon>
        <taxon>Dioscoreales</taxon>
        <taxon>Dioscoreaceae</taxon>
        <taxon>Dioscorea</taxon>
    </lineage>
</organism>